<organism evidence="3 4">
    <name type="scientific">Amycolatopsis rifamycinica</name>
    <dbReference type="NCBI Taxonomy" id="287986"/>
    <lineage>
        <taxon>Bacteria</taxon>
        <taxon>Bacillati</taxon>
        <taxon>Actinomycetota</taxon>
        <taxon>Actinomycetes</taxon>
        <taxon>Pseudonocardiales</taxon>
        <taxon>Pseudonocardiaceae</taxon>
        <taxon>Amycolatopsis</taxon>
    </lineage>
</organism>
<keyword evidence="1 3" id="KW-0808">Transferase</keyword>
<dbReference type="InterPro" id="IPR016181">
    <property type="entry name" value="Acyl_CoA_acyltransferase"/>
</dbReference>
<dbReference type="Proteomes" id="UP000027345">
    <property type="component" value="Unassembled WGS sequence"/>
</dbReference>
<dbReference type="eggNOG" id="COG0456">
    <property type="taxonomic scope" value="Bacteria"/>
</dbReference>
<dbReference type="CDD" id="cd04301">
    <property type="entry name" value="NAT_SF"/>
    <property type="match status" value="1"/>
</dbReference>
<dbReference type="InterPro" id="IPR050769">
    <property type="entry name" value="NAT_camello-type"/>
</dbReference>
<dbReference type="Pfam" id="PF00583">
    <property type="entry name" value="Acetyltransf_1"/>
    <property type="match status" value="1"/>
</dbReference>
<dbReference type="GO" id="GO:0008080">
    <property type="term" value="F:N-acetyltransferase activity"/>
    <property type="evidence" value="ECO:0007669"/>
    <property type="project" value="InterPro"/>
</dbReference>
<dbReference type="PANTHER" id="PTHR13947">
    <property type="entry name" value="GNAT FAMILY N-ACETYLTRANSFERASE"/>
    <property type="match status" value="1"/>
</dbReference>
<evidence type="ECO:0000313" key="4">
    <source>
        <dbReference type="Proteomes" id="UP000027345"/>
    </source>
</evidence>
<comment type="caution">
    <text evidence="3">The sequence shown here is derived from an EMBL/GenBank/DDBJ whole genome shotgun (WGS) entry which is preliminary data.</text>
</comment>
<dbReference type="RefSeq" id="WP_043780796.1">
    <property type="nucleotide sequence ID" value="NZ_JMQI01000028.1"/>
</dbReference>
<dbReference type="InterPro" id="IPR000182">
    <property type="entry name" value="GNAT_dom"/>
</dbReference>
<sequence>MGDVEIRPPRVEEYAAAGEVTVLAYEADGHLADDVGYDAKLRDVARRVEEAEVLVAVDGAGEVVGTVTIVHPGSEYAEISRPGELEFRMLAVAPSARGRGIGEALIKAVFDRARALGLRKVVLSSLDRMHSAHRLYERLGFTRLAERDWRPFPHITLVAYQIDV</sequence>
<evidence type="ECO:0000259" key="2">
    <source>
        <dbReference type="PROSITE" id="PS51186"/>
    </source>
</evidence>
<proteinExistence type="predicted"/>
<protein>
    <submittedName>
        <fullName evidence="3">Acetyltransferase</fullName>
    </submittedName>
</protein>
<name>A0A066U1T3_9PSEU</name>
<accession>A0A066U1T3</accession>
<evidence type="ECO:0000256" key="1">
    <source>
        <dbReference type="ARBA" id="ARBA00022679"/>
    </source>
</evidence>
<reference evidence="3 4" key="1">
    <citation type="submission" date="2014-05" db="EMBL/GenBank/DDBJ databases">
        <title>Draft genome sequence of Amycolatopsis rifamycinica DSM 46095.</title>
        <authorList>
            <person name="Lal R."/>
            <person name="Saxena A."/>
            <person name="Kumari R."/>
            <person name="Mukherjee U."/>
            <person name="Singh P."/>
            <person name="Sangwan N."/>
            <person name="Mahato N.K."/>
        </authorList>
    </citation>
    <scope>NUCLEOTIDE SEQUENCE [LARGE SCALE GENOMIC DNA]</scope>
    <source>
        <strain evidence="3 4">DSM 46095</strain>
    </source>
</reference>
<dbReference type="STRING" id="287986.DV20_16145"/>
<keyword evidence="4" id="KW-1185">Reference proteome</keyword>
<feature type="domain" description="N-acetyltransferase" evidence="2">
    <location>
        <begin position="4"/>
        <end position="162"/>
    </location>
</feature>
<dbReference type="Gene3D" id="3.40.630.30">
    <property type="match status" value="1"/>
</dbReference>
<dbReference type="AlphaFoldDB" id="A0A066U1T3"/>
<dbReference type="OrthoDB" id="273614at2"/>
<gene>
    <name evidence="3" type="ORF">DV20_16145</name>
</gene>
<dbReference type="EMBL" id="JMQI01000028">
    <property type="protein sequence ID" value="KDN21416.1"/>
    <property type="molecule type" value="Genomic_DNA"/>
</dbReference>
<dbReference type="SUPFAM" id="SSF55729">
    <property type="entry name" value="Acyl-CoA N-acyltransferases (Nat)"/>
    <property type="match status" value="1"/>
</dbReference>
<dbReference type="PANTHER" id="PTHR13947:SF37">
    <property type="entry name" value="LD18367P"/>
    <property type="match status" value="1"/>
</dbReference>
<dbReference type="PROSITE" id="PS51186">
    <property type="entry name" value="GNAT"/>
    <property type="match status" value="1"/>
</dbReference>
<evidence type="ECO:0000313" key="3">
    <source>
        <dbReference type="EMBL" id="KDN21416.1"/>
    </source>
</evidence>